<dbReference type="EMBL" id="KV878582">
    <property type="protein sequence ID" value="OJJ63476.1"/>
    <property type="molecule type" value="Genomic_DNA"/>
</dbReference>
<feature type="compositionally biased region" description="Basic and acidic residues" evidence="2">
    <location>
        <begin position="791"/>
        <end position="810"/>
    </location>
</feature>
<feature type="compositionally biased region" description="Acidic residues" evidence="2">
    <location>
        <begin position="192"/>
        <end position="232"/>
    </location>
</feature>
<dbReference type="AlphaFoldDB" id="A0A1L9TVN4"/>
<name>A0A1L9TVN4_9EURO</name>
<comment type="similarity">
    <text evidence="1">Belongs to the CBF/MAK21 family.</text>
</comment>
<evidence type="ECO:0000256" key="1">
    <source>
        <dbReference type="ARBA" id="ARBA00007797"/>
    </source>
</evidence>
<protein>
    <recommendedName>
        <fullName evidence="3">CCAAT-binding factor domain-containing protein</fullName>
    </recommendedName>
</protein>
<evidence type="ECO:0000313" key="4">
    <source>
        <dbReference type="EMBL" id="OJJ63476.1"/>
    </source>
</evidence>
<feature type="region of interest" description="Disordered" evidence="2">
    <location>
        <begin position="760"/>
        <end position="810"/>
    </location>
</feature>
<dbReference type="OrthoDB" id="28947at2759"/>
<gene>
    <name evidence="4" type="ORF">ASPSYDRAFT_38038</name>
</gene>
<feature type="compositionally biased region" description="Basic and acidic residues" evidence="2">
    <location>
        <begin position="109"/>
        <end position="132"/>
    </location>
</feature>
<dbReference type="Pfam" id="PF03914">
    <property type="entry name" value="CBF"/>
    <property type="match status" value="1"/>
</dbReference>
<feature type="compositionally biased region" description="Basic and acidic residues" evidence="2">
    <location>
        <begin position="247"/>
        <end position="257"/>
    </location>
</feature>
<feature type="compositionally biased region" description="Basic and acidic residues" evidence="2">
    <location>
        <begin position="46"/>
        <end position="57"/>
    </location>
</feature>
<dbReference type="STRING" id="1036612.A0A1L9TVN4"/>
<dbReference type="RefSeq" id="XP_040707282.1">
    <property type="nucleotide sequence ID" value="XM_040845626.1"/>
</dbReference>
<dbReference type="PANTHER" id="PTHR12048">
    <property type="entry name" value="CCAAT-BINDING FACTOR-RELATED"/>
    <property type="match status" value="1"/>
</dbReference>
<organism evidence="4 5">
    <name type="scientific">Aspergillus sydowii CBS 593.65</name>
    <dbReference type="NCBI Taxonomy" id="1036612"/>
    <lineage>
        <taxon>Eukaryota</taxon>
        <taxon>Fungi</taxon>
        <taxon>Dikarya</taxon>
        <taxon>Ascomycota</taxon>
        <taxon>Pezizomycotina</taxon>
        <taxon>Eurotiomycetes</taxon>
        <taxon>Eurotiomycetidae</taxon>
        <taxon>Eurotiales</taxon>
        <taxon>Aspergillaceae</taxon>
        <taxon>Aspergillus</taxon>
        <taxon>Aspergillus subgen. Nidulantes</taxon>
    </lineage>
</organism>
<feature type="compositionally biased region" description="Polar residues" evidence="2">
    <location>
        <begin position="82"/>
        <end position="91"/>
    </location>
</feature>
<dbReference type="InterPro" id="IPR040155">
    <property type="entry name" value="CEBPZ/Mak21-like"/>
</dbReference>
<reference evidence="5" key="1">
    <citation type="journal article" date="2017" name="Genome Biol.">
        <title>Comparative genomics reveals high biological diversity and specific adaptations in the industrially and medically important fungal genus Aspergillus.</title>
        <authorList>
            <person name="de Vries R.P."/>
            <person name="Riley R."/>
            <person name="Wiebenga A."/>
            <person name="Aguilar-Osorio G."/>
            <person name="Amillis S."/>
            <person name="Uchima C.A."/>
            <person name="Anderluh G."/>
            <person name="Asadollahi M."/>
            <person name="Askin M."/>
            <person name="Barry K."/>
            <person name="Battaglia E."/>
            <person name="Bayram O."/>
            <person name="Benocci T."/>
            <person name="Braus-Stromeyer S.A."/>
            <person name="Caldana C."/>
            <person name="Canovas D."/>
            <person name="Cerqueira G.C."/>
            <person name="Chen F."/>
            <person name="Chen W."/>
            <person name="Choi C."/>
            <person name="Clum A."/>
            <person name="Dos Santos R.A."/>
            <person name="Damasio A.R."/>
            <person name="Diallinas G."/>
            <person name="Emri T."/>
            <person name="Fekete E."/>
            <person name="Flipphi M."/>
            <person name="Freyberg S."/>
            <person name="Gallo A."/>
            <person name="Gournas C."/>
            <person name="Habgood R."/>
            <person name="Hainaut M."/>
            <person name="Harispe M.L."/>
            <person name="Henrissat B."/>
            <person name="Hilden K.S."/>
            <person name="Hope R."/>
            <person name="Hossain A."/>
            <person name="Karabika E."/>
            <person name="Karaffa L."/>
            <person name="Karanyi Z."/>
            <person name="Krasevec N."/>
            <person name="Kuo A."/>
            <person name="Kusch H."/>
            <person name="LaButti K."/>
            <person name="Lagendijk E.L."/>
            <person name="Lapidus A."/>
            <person name="Levasseur A."/>
            <person name="Lindquist E."/>
            <person name="Lipzen A."/>
            <person name="Logrieco A.F."/>
            <person name="MacCabe A."/>
            <person name="Maekelae M.R."/>
            <person name="Malavazi I."/>
            <person name="Melin P."/>
            <person name="Meyer V."/>
            <person name="Mielnichuk N."/>
            <person name="Miskei M."/>
            <person name="Molnar A.P."/>
            <person name="Mule G."/>
            <person name="Ngan C.Y."/>
            <person name="Orejas M."/>
            <person name="Orosz E."/>
            <person name="Ouedraogo J.P."/>
            <person name="Overkamp K.M."/>
            <person name="Park H.-S."/>
            <person name="Perrone G."/>
            <person name="Piumi F."/>
            <person name="Punt P.J."/>
            <person name="Ram A.F."/>
            <person name="Ramon A."/>
            <person name="Rauscher S."/>
            <person name="Record E."/>
            <person name="Riano-Pachon D.M."/>
            <person name="Robert V."/>
            <person name="Roehrig J."/>
            <person name="Ruller R."/>
            <person name="Salamov A."/>
            <person name="Salih N.S."/>
            <person name="Samson R.A."/>
            <person name="Sandor E."/>
            <person name="Sanguinetti M."/>
            <person name="Schuetze T."/>
            <person name="Sepcic K."/>
            <person name="Shelest E."/>
            <person name="Sherlock G."/>
            <person name="Sophianopoulou V."/>
            <person name="Squina F.M."/>
            <person name="Sun H."/>
            <person name="Susca A."/>
            <person name="Todd R.B."/>
            <person name="Tsang A."/>
            <person name="Unkles S.E."/>
            <person name="van de Wiele N."/>
            <person name="van Rossen-Uffink D."/>
            <person name="Oliveira J.V."/>
            <person name="Vesth T.C."/>
            <person name="Visser J."/>
            <person name="Yu J.-H."/>
            <person name="Zhou M."/>
            <person name="Andersen M.R."/>
            <person name="Archer D.B."/>
            <person name="Baker S.E."/>
            <person name="Benoit I."/>
            <person name="Brakhage A.A."/>
            <person name="Braus G.H."/>
            <person name="Fischer R."/>
            <person name="Frisvad J.C."/>
            <person name="Goldman G.H."/>
            <person name="Houbraken J."/>
            <person name="Oakley B."/>
            <person name="Pocsi I."/>
            <person name="Scazzocchio C."/>
            <person name="Seiboth B."/>
            <person name="vanKuyk P.A."/>
            <person name="Wortman J."/>
            <person name="Dyer P.S."/>
            <person name="Grigoriev I.V."/>
        </authorList>
    </citation>
    <scope>NUCLEOTIDE SEQUENCE [LARGE SCALE GENOMIC DNA]</scope>
    <source>
        <strain evidence="5">CBS 593.65</strain>
    </source>
</reference>
<feature type="compositionally biased region" description="Acidic residues" evidence="2">
    <location>
        <begin position="1042"/>
        <end position="1071"/>
    </location>
</feature>
<dbReference type="VEuPathDB" id="FungiDB:ASPSYDRAFT_38038"/>
<feature type="domain" description="CCAAT-binding factor" evidence="3">
    <location>
        <begin position="660"/>
        <end position="835"/>
    </location>
</feature>
<feature type="region of interest" description="Disordered" evidence="2">
    <location>
        <begin position="935"/>
        <end position="1093"/>
    </location>
</feature>
<feature type="compositionally biased region" description="Acidic residues" evidence="2">
    <location>
        <begin position="762"/>
        <end position="784"/>
    </location>
</feature>
<dbReference type="PANTHER" id="PTHR12048:SF0">
    <property type="entry name" value="CCAAT_ENHANCER-BINDING PROTEIN ZETA"/>
    <property type="match status" value="1"/>
</dbReference>
<feature type="compositionally biased region" description="Acidic residues" evidence="2">
    <location>
        <begin position="948"/>
        <end position="965"/>
    </location>
</feature>
<feature type="region of interest" description="Disordered" evidence="2">
    <location>
        <begin position="1"/>
        <end position="259"/>
    </location>
</feature>
<dbReference type="InterPro" id="IPR005612">
    <property type="entry name" value="CCAAT-binding_factor"/>
</dbReference>
<evidence type="ECO:0000259" key="3">
    <source>
        <dbReference type="Pfam" id="PF03914"/>
    </source>
</evidence>
<feature type="compositionally biased region" description="Acidic residues" evidence="2">
    <location>
        <begin position="979"/>
        <end position="1026"/>
    </location>
</feature>
<accession>A0A1L9TVN4</accession>
<evidence type="ECO:0000256" key="2">
    <source>
        <dbReference type="SAM" id="MobiDB-lite"/>
    </source>
</evidence>
<proteinExistence type="inferred from homology"/>
<feature type="compositionally biased region" description="Low complexity" evidence="2">
    <location>
        <begin position="233"/>
        <end position="246"/>
    </location>
</feature>
<feature type="compositionally biased region" description="Basic residues" evidence="2">
    <location>
        <begin position="585"/>
        <end position="600"/>
    </location>
</feature>
<dbReference type="SUPFAM" id="SSF48371">
    <property type="entry name" value="ARM repeat"/>
    <property type="match status" value="1"/>
</dbReference>
<keyword evidence="5" id="KW-1185">Reference proteome</keyword>
<dbReference type="GeneID" id="63761699"/>
<dbReference type="InterPro" id="IPR016024">
    <property type="entry name" value="ARM-type_fold"/>
</dbReference>
<sequence>MAKGKGKQTTGANSVAVKNRPIDNAPKPGADALPPMEESAFAGLRQKIEQRLKDGAAKQKPKNNKSKSAPAGDSNKAKDNSTKTSSNQPNLDKNVKGKKRDRNGEVIAQDEKEDGKSQKSKSDKTGGDDTLRQEILALGGTEEDLELLAGVDSESEVEDAKTSKKPQGSSEDLLRKELSSMLAAAGQVVPEDLADDDVEGEEVDEEEQDGEEEEIEEDGEEEDEPVDEEDSAADSLSEEVLTPEAKQPTKKETKETVPETIFPKEFSKLTVQPRSDWYNTTLAPVSAKQATGLPRHIVDRVHNYAVSLLEKENKTYGEAQQASASSSYKFYSTIMSTGTLSDKISALTLAVQESPLHNTKSLENLVSLGKKRSRAQAVDVLRSLKDMFAQGTLLPNDRRLRAFSNQPALVAAFQGAGSKWSEGDSLPGGLQDSHLIVWAYEHFLKDQFFEVLKILEVWCNDEIEFSRSRAVSYVFELLKEKPEQEANLLRLLVNKLGDTSKKIASRASYLLLQLEQSHPLMKPTVIKAVEEVLFRPGQSQHAKYYSIITLNQTVLSGKEEEVGVQLLDIYFSLFVVLLKPSKHHKFNKNDKKHGKGNKKQSTKDKDNSEAQTEEVQDKLVSAVLTGVNRAYPFTSSNTERLSKHIETLFRITHSSNFNTSIQALMLIQQLTSTHQVSSDRFYRTLYESLLDPRVATSSKQSLYLNLLFKALKNDVNVRRIKAFVKRIVQVLGLHQPAFICGVFYLIRELEKTFVSLQSLYDQPEDNDSDEEEVFRDVPDEDDENQQQPEAPEEKPKPLNGYDPRKRDPEHSNADKACLWEMLPYLNHFHPSVSVNATHLLENQPMSGKPDMTIHTLTHFLDRFVYRTPKAAVATRGSSIMQPLAGSEAKDRLVSSNRHGQELPLNSEAFWRKKAEDVSAEDAFFHEYFSRVGKDKERAQKKKTKDPVERDEEGDVDDEDLSEPESEIWKALVDSRPELDGAEDSDDGLDLDDLESAYDQSDEEGGDDEVIFNDESDEEMEDIADEEVPTKPAKGRTAKKDEPEDDDDEEDAFDMDVSDEEAFVDSDEDLPSDVELGGVELPKEDDKADRKKRRKLKHLPTFASADDYAALLAGEDDGM</sequence>
<dbReference type="GO" id="GO:0005634">
    <property type="term" value="C:nucleus"/>
    <property type="evidence" value="ECO:0007669"/>
    <property type="project" value="UniProtKB-ARBA"/>
</dbReference>
<evidence type="ECO:0000313" key="5">
    <source>
        <dbReference type="Proteomes" id="UP000184356"/>
    </source>
</evidence>
<dbReference type="Proteomes" id="UP000184356">
    <property type="component" value="Unassembled WGS sequence"/>
</dbReference>
<feature type="region of interest" description="Disordered" evidence="2">
    <location>
        <begin position="585"/>
        <end position="612"/>
    </location>
</feature>